<feature type="transmembrane region" description="Helical" evidence="5">
    <location>
        <begin position="235"/>
        <end position="253"/>
    </location>
</feature>
<keyword evidence="2 5" id="KW-0812">Transmembrane</keyword>
<dbReference type="GO" id="GO:0098794">
    <property type="term" value="C:postsynapse"/>
    <property type="evidence" value="ECO:0007669"/>
    <property type="project" value="GOC"/>
</dbReference>
<dbReference type="GO" id="GO:0045202">
    <property type="term" value="C:synapse"/>
    <property type="evidence" value="ECO:0000318"/>
    <property type="project" value="GO_Central"/>
</dbReference>
<organism evidence="9">
    <name type="scientific">Xenopus tropicalis</name>
    <name type="common">Western clawed frog</name>
    <name type="synonym">Silurana tropicalis</name>
    <dbReference type="NCBI Taxonomy" id="8364"/>
    <lineage>
        <taxon>Eukaryota</taxon>
        <taxon>Metazoa</taxon>
        <taxon>Chordata</taxon>
        <taxon>Craniata</taxon>
        <taxon>Vertebrata</taxon>
        <taxon>Euteleostomi</taxon>
        <taxon>Amphibia</taxon>
        <taxon>Batrachia</taxon>
        <taxon>Anura</taxon>
        <taxon>Pipoidea</taxon>
        <taxon>Pipidae</taxon>
        <taxon>Xenopodinae</taxon>
        <taxon>Xenopus</taxon>
        <taxon>Silurana</taxon>
    </lineage>
</organism>
<feature type="domain" description="Neurotransmitter-gated ion-channel ligand-binding" evidence="7">
    <location>
        <begin position="41"/>
        <end position="234"/>
    </location>
</feature>
<feature type="transmembrane region" description="Helical" evidence="5">
    <location>
        <begin position="265"/>
        <end position="285"/>
    </location>
</feature>
<dbReference type="Bgee" id="ENSXETG00000004693">
    <property type="expression patterns" value="Expressed in testis"/>
</dbReference>
<dbReference type="InterPro" id="IPR006201">
    <property type="entry name" value="Neur_channel"/>
</dbReference>
<dbReference type="InterPro" id="IPR036734">
    <property type="entry name" value="Neur_chan_lig-bd_sf"/>
</dbReference>
<dbReference type="Proteomes" id="UP000008143">
    <property type="component" value="Chromosome 4"/>
</dbReference>
<dbReference type="GO" id="GO:0005886">
    <property type="term" value="C:plasma membrane"/>
    <property type="evidence" value="ECO:0000318"/>
    <property type="project" value="GO_Central"/>
</dbReference>
<dbReference type="RefSeq" id="XP_031756604.1">
    <property type="nucleotide sequence ID" value="XM_031900744.1"/>
</dbReference>
<evidence type="ECO:0000256" key="2">
    <source>
        <dbReference type="ARBA" id="ARBA00022692"/>
    </source>
</evidence>
<protein>
    <submittedName>
        <fullName evidence="9 11">5-hydroxytryptamine receptor 3A-like</fullName>
    </submittedName>
</protein>
<dbReference type="Gene3D" id="1.20.58.390">
    <property type="entry name" value="Neurotransmitter-gated ion-channel transmembrane domain"/>
    <property type="match status" value="1"/>
</dbReference>
<reference evidence="11" key="3">
    <citation type="submission" date="2025-04" db="UniProtKB">
        <authorList>
            <consortium name="RefSeq"/>
        </authorList>
    </citation>
    <scope>IDENTIFICATION</scope>
    <source>
        <strain evidence="11">Nigerian</strain>
        <tissue evidence="11">Liver and blood</tissue>
    </source>
</reference>
<dbReference type="GeneID" id="116410385"/>
<keyword evidence="6" id="KW-0732">Signal</keyword>
<feature type="domain" description="Neurotransmitter-gated ion-channel transmembrane" evidence="8">
    <location>
        <begin position="241"/>
        <end position="450"/>
    </location>
</feature>
<dbReference type="GO" id="GO:0022850">
    <property type="term" value="F:serotonin-gated monoatomic cation channel activity"/>
    <property type="evidence" value="ECO:0000318"/>
    <property type="project" value="GO_Central"/>
</dbReference>
<evidence type="ECO:0000256" key="1">
    <source>
        <dbReference type="ARBA" id="ARBA00004141"/>
    </source>
</evidence>
<dbReference type="OMA" id="IHTCEHD"/>
<dbReference type="InterPro" id="IPR006029">
    <property type="entry name" value="Neurotrans-gated_channel_TM"/>
</dbReference>
<proteinExistence type="predicted"/>
<dbReference type="OrthoDB" id="6097796at2759"/>
<evidence type="ECO:0000259" key="8">
    <source>
        <dbReference type="Pfam" id="PF02932"/>
    </source>
</evidence>
<reference evidence="9" key="2">
    <citation type="submission" date="2011-06" db="UniProtKB">
        <authorList>
            <consortium name="Ensembl"/>
        </authorList>
    </citation>
    <scope>IDENTIFICATION</scope>
</reference>
<dbReference type="PANTHER" id="PTHR18945">
    <property type="entry name" value="NEUROTRANSMITTER GATED ION CHANNEL"/>
    <property type="match status" value="1"/>
</dbReference>
<gene>
    <name evidence="9 11 12" type="primary">LOC116410385</name>
</gene>
<feature type="chain" id="PRO_5044731122" evidence="6">
    <location>
        <begin position="21"/>
        <end position="456"/>
    </location>
</feature>
<dbReference type="InterPro" id="IPR038050">
    <property type="entry name" value="Neuro_actylchol_rec"/>
</dbReference>
<keyword evidence="4 5" id="KW-0472">Membrane</keyword>
<dbReference type="Pfam" id="PF02932">
    <property type="entry name" value="Neur_chan_memb"/>
    <property type="match status" value="1"/>
</dbReference>
<dbReference type="FunFam" id="2.70.170.10:FF:000068">
    <property type="entry name" value="LOW QUALITY PROTEIN: 5-hydroxytryptamine receptor 3C-like"/>
    <property type="match status" value="1"/>
</dbReference>
<evidence type="ECO:0000256" key="5">
    <source>
        <dbReference type="SAM" id="Phobius"/>
    </source>
</evidence>
<dbReference type="InterPro" id="IPR036719">
    <property type="entry name" value="Neuro-gated_channel_TM_sf"/>
</dbReference>
<keyword evidence="10" id="KW-1185">Reference proteome</keyword>
<dbReference type="Xenbase" id="XB-GENE-29096091">
    <property type="gene designation" value="LOC116410385"/>
</dbReference>
<dbReference type="GO" id="GO:0007268">
    <property type="term" value="P:chemical synaptic transmission"/>
    <property type="evidence" value="ECO:0000318"/>
    <property type="project" value="GO_Central"/>
</dbReference>
<dbReference type="GO" id="GO:0034220">
    <property type="term" value="P:monoatomic ion transmembrane transport"/>
    <property type="evidence" value="ECO:0000318"/>
    <property type="project" value="GO_Central"/>
</dbReference>
<dbReference type="GO" id="GO:0043005">
    <property type="term" value="C:neuron projection"/>
    <property type="evidence" value="ECO:0000318"/>
    <property type="project" value="GO_Central"/>
</dbReference>
<dbReference type="Pfam" id="PF02931">
    <property type="entry name" value="Neur_chan_LBD"/>
    <property type="match status" value="1"/>
</dbReference>
<evidence type="ECO:0000313" key="9">
    <source>
        <dbReference type="Ensembl" id="ENSXETP00000010195"/>
    </source>
</evidence>
<comment type="subcellular location">
    <subcellularLocation>
        <location evidence="1">Membrane</location>
        <topology evidence="1">Multi-pass membrane protein</topology>
    </subcellularLocation>
</comment>
<dbReference type="AGR" id="Xenbase:XB-GENE-29096091"/>
<dbReference type="GO" id="GO:0042391">
    <property type="term" value="P:regulation of membrane potential"/>
    <property type="evidence" value="ECO:0000318"/>
    <property type="project" value="GO_Central"/>
</dbReference>
<evidence type="ECO:0000256" key="6">
    <source>
        <dbReference type="SAM" id="SignalP"/>
    </source>
</evidence>
<sequence>MDPHLLSLLLIGTWLGLGCCKNNCSYIKLMNAINGKFPSTFVRPTMVWTDRTNVTLDLALYSIIDLDMQQQIITTYIWFSMSWKNDFVNWDSNTYCGIEKVVVSDTLVWRPDLYIYEMVDDDDKSPKINYLKIYYNGIVTNSKPLRIAGSCSMQNFKFPFDEQNCSLTFGSYVYNDFEVYMMAASNSSQVTENSKDIFRTKGDWILLNIIVRNNPLPSGNFNRVTYEIHIKRNPIIYVFNLILPACFLVILDIASMFMEGTEGRLTFKVTIVLGFSVLLLILSGMLPNSDTPPMLGIFFSVCMIMMVLSIGGCICTVSMRTKCATASVPLWIKKWIIGYLACVLCYETKFIKEHLVKVVSRIHTCEHDQKPTNKIEVEEKRRNLADEDPITTSVQILNKMLVGIKKIHHEIAVSKHKDDSSLEFYIAAMVLDRFFLIIYLITVIITTSIMINAWLS</sequence>
<dbReference type="PRINTS" id="PR00252">
    <property type="entry name" value="NRIONCHANNEL"/>
</dbReference>
<evidence type="ECO:0000256" key="4">
    <source>
        <dbReference type="ARBA" id="ARBA00023136"/>
    </source>
</evidence>
<feature type="transmembrane region" description="Helical" evidence="5">
    <location>
        <begin position="297"/>
        <end position="317"/>
    </location>
</feature>
<name>F6TSF3_XENTR</name>
<dbReference type="GO" id="GO:1904315">
    <property type="term" value="F:transmitter-gated monoatomic ion channel activity involved in regulation of postsynaptic membrane potential"/>
    <property type="evidence" value="ECO:0000318"/>
    <property type="project" value="GO_Central"/>
</dbReference>
<dbReference type="GeneTree" id="ENSGT00940000160721"/>
<dbReference type="GO" id="GO:1902495">
    <property type="term" value="C:transmembrane transporter complex"/>
    <property type="evidence" value="ECO:0000318"/>
    <property type="project" value="GO_Central"/>
</dbReference>
<keyword evidence="3 5" id="KW-1133">Transmembrane helix</keyword>
<evidence type="ECO:0000313" key="11">
    <source>
        <dbReference type="RefSeq" id="XP_031756604.1"/>
    </source>
</evidence>
<feature type="transmembrane region" description="Helical" evidence="5">
    <location>
        <begin position="434"/>
        <end position="455"/>
    </location>
</feature>
<dbReference type="Ensembl" id="ENSXETT00000010195">
    <property type="protein sequence ID" value="ENSXETP00000010195"/>
    <property type="gene ID" value="ENSXETG00000004693"/>
</dbReference>
<evidence type="ECO:0000256" key="3">
    <source>
        <dbReference type="ARBA" id="ARBA00022989"/>
    </source>
</evidence>
<reference evidence="9" key="1">
    <citation type="journal article" date="2010" name="Science">
        <title>The genome of the Western clawed frog Xenopus tropicalis.</title>
        <authorList>
            <person name="Hellsten U."/>
            <person name="Harland R.M."/>
            <person name="Gilchrist M.J."/>
            <person name="Hendrix D."/>
            <person name="Jurka J."/>
            <person name="Kapitonov V."/>
            <person name="Ovcharenko I."/>
            <person name="Putnam N.H."/>
            <person name="Shu S."/>
            <person name="Taher L."/>
            <person name="Blitz I.L."/>
            <person name="Blumberg B."/>
            <person name="Dichmann D.S."/>
            <person name="Dubchak I."/>
            <person name="Amaya E."/>
            <person name="Detter J.C."/>
            <person name="Fletcher R."/>
            <person name="Gerhard D.S."/>
            <person name="Goodstein D."/>
            <person name="Graves T."/>
            <person name="Grigoriev I.V."/>
            <person name="Grimwood J."/>
            <person name="Kawashima T."/>
            <person name="Lindquist E."/>
            <person name="Lucas S.M."/>
            <person name="Mead P.E."/>
            <person name="Mitros T."/>
            <person name="Ogino H."/>
            <person name="Ohta Y."/>
            <person name="Poliakov A.V."/>
            <person name="Pollet N."/>
            <person name="Robert J."/>
            <person name="Salamov A."/>
            <person name="Sater A.K."/>
            <person name="Schmutz J."/>
            <person name="Terry A."/>
            <person name="Vize P.D."/>
            <person name="Warren W.C."/>
            <person name="Wells D."/>
            <person name="Wills A."/>
            <person name="Wilson R.K."/>
            <person name="Zimmerman L.B."/>
            <person name="Zorn A.M."/>
            <person name="Grainger R."/>
            <person name="Grammer T."/>
            <person name="Khokha M.K."/>
            <person name="Richardson P.M."/>
            <person name="Rokhsar D.S."/>
        </authorList>
    </citation>
    <scope>NUCLEOTIDE SEQUENCE [LARGE SCALE GENOMIC DNA]</scope>
    <source>
        <strain evidence="9">Nigerian</strain>
    </source>
</reference>
<dbReference type="SUPFAM" id="SSF63712">
    <property type="entry name" value="Nicotinic receptor ligand binding domain-like"/>
    <property type="match status" value="1"/>
</dbReference>
<dbReference type="Gene3D" id="2.70.170.10">
    <property type="entry name" value="Neurotransmitter-gated ion-channel ligand-binding domain"/>
    <property type="match status" value="1"/>
</dbReference>
<accession>F6TSF3</accession>
<dbReference type="HOGENOM" id="CLU_018074_5_1_1"/>
<evidence type="ECO:0000313" key="12">
    <source>
        <dbReference type="Xenbase" id="XB-GENE-29096091"/>
    </source>
</evidence>
<dbReference type="SUPFAM" id="SSF90112">
    <property type="entry name" value="Neurotransmitter-gated ion-channel transmembrane pore"/>
    <property type="match status" value="1"/>
</dbReference>
<feature type="signal peptide" evidence="6">
    <location>
        <begin position="1"/>
        <end position="20"/>
    </location>
</feature>
<dbReference type="eggNOG" id="KOG3645">
    <property type="taxonomic scope" value="Eukaryota"/>
</dbReference>
<dbReference type="KEGG" id="xtr:116410385"/>
<evidence type="ECO:0000259" key="7">
    <source>
        <dbReference type="Pfam" id="PF02931"/>
    </source>
</evidence>
<dbReference type="InterPro" id="IPR006202">
    <property type="entry name" value="Neur_chan_lig-bd"/>
</dbReference>
<dbReference type="FunFam" id="1.20.58.390:FF:000147">
    <property type="entry name" value="Uncharacterized protein"/>
    <property type="match status" value="1"/>
</dbReference>
<dbReference type="GO" id="GO:0005231">
    <property type="term" value="F:excitatory extracellular ligand-gated monoatomic ion channel activity"/>
    <property type="evidence" value="ECO:0000318"/>
    <property type="project" value="GO_Central"/>
</dbReference>
<evidence type="ECO:0000313" key="10">
    <source>
        <dbReference type="Proteomes" id="UP000008143"/>
    </source>
</evidence>
<dbReference type="AlphaFoldDB" id="F6TSF3"/>